<keyword evidence="2" id="KW-1185">Reference proteome</keyword>
<organism evidence="1 2">
    <name type="scientific">Nostoc commune NIES-4072</name>
    <dbReference type="NCBI Taxonomy" id="2005467"/>
    <lineage>
        <taxon>Bacteria</taxon>
        <taxon>Bacillati</taxon>
        <taxon>Cyanobacteriota</taxon>
        <taxon>Cyanophyceae</taxon>
        <taxon>Nostocales</taxon>
        <taxon>Nostocaceae</taxon>
        <taxon>Nostoc</taxon>
    </lineage>
</organism>
<protein>
    <submittedName>
        <fullName evidence="1">Uncharacterized protein</fullName>
    </submittedName>
</protein>
<dbReference type="AlphaFoldDB" id="A0A2R5FQT7"/>
<reference evidence="1 2" key="1">
    <citation type="submission" date="2017-06" db="EMBL/GenBank/DDBJ databases">
        <title>Genome sequencing of cyanobaciteial culture collection at National Institute for Environmental Studies (NIES).</title>
        <authorList>
            <person name="Hirose Y."/>
            <person name="Shimura Y."/>
            <person name="Fujisawa T."/>
            <person name="Nakamura Y."/>
            <person name="Kawachi M."/>
        </authorList>
    </citation>
    <scope>NUCLEOTIDE SEQUENCE [LARGE SCALE GENOMIC DNA]</scope>
    <source>
        <strain evidence="1 2">NIES-4072</strain>
    </source>
</reference>
<dbReference type="OrthoDB" id="9810131at2"/>
<sequence>MSQTTCPRCDSTTLDYEENQGFWLCLDCGHLWALDADDPDYDDTKIDNATLRWCLAAEADNATLCNKCNGGGWIQEDGELLCCPRCGGWGSN</sequence>
<name>A0A2R5FQT7_NOSCO</name>
<proteinExistence type="predicted"/>
<dbReference type="SUPFAM" id="SSF57783">
    <property type="entry name" value="Zinc beta-ribbon"/>
    <property type="match status" value="1"/>
</dbReference>
<dbReference type="RefSeq" id="WP_109008247.1">
    <property type="nucleotide sequence ID" value="NZ_BDUD01000001.1"/>
</dbReference>
<dbReference type="Proteomes" id="UP000245124">
    <property type="component" value="Unassembled WGS sequence"/>
</dbReference>
<evidence type="ECO:0000313" key="2">
    <source>
        <dbReference type="Proteomes" id="UP000245124"/>
    </source>
</evidence>
<gene>
    <name evidence="1" type="ORF">NIES4072_18450</name>
</gene>
<accession>A0A2R5FQT7</accession>
<dbReference type="EMBL" id="BDUD01000001">
    <property type="protein sequence ID" value="GBG18181.1"/>
    <property type="molecule type" value="Genomic_DNA"/>
</dbReference>
<comment type="caution">
    <text evidence="1">The sequence shown here is derived from an EMBL/GenBank/DDBJ whole genome shotgun (WGS) entry which is preliminary data.</text>
</comment>
<evidence type="ECO:0000313" key="1">
    <source>
        <dbReference type="EMBL" id="GBG18181.1"/>
    </source>
</evidence>